<dbReference type="STRING" id="1305737.GCA_000526355_02301"/>
<gene>
    <name evidence="2" type="ORF">HLUCCX10_01410</name>
</gene>
<accession>A0A0N8KHI4</accession>
<sequence>MTLLQKITIAGLFTFGMAFFIPTPQAEAACDNAYDVTYPSRYCDPQGF</sequence>
<dbReference type="OrthoDB" id="9855002at2"/>
<feature type="chain" id="PRO_5006027952" evidence="1">
    <location>
        <begin position="29"/>
        <end position="48"/>
    </location>
</feature>
<dbReference type="AlphaFoldDB" id="A0A0N8KHI4"/>
<protein>
    <submittedName>
        <fullName evidence="2">Uncharacterized protein</fullName>
    </submittedName>
</protein>
<evidence type="ECO:0000313" key="3">
    <source>
        <dbReference type="Proteomes" id="UP000050421"/>
    </source>
</evidence>
<reference evidence="2 3" key="1">
    <citation type="submission" date="2015-09" db="EMBL/GenBank/DDBJ databases">
        <title>Identification and resolution of microdiversity through metagenomic sequencing of parallel consortia.</title>
        <authorList>
            <person name="Nelson W.C."/>
            <person name="Romine M.F."/>
            <person name="Lindemann S.R."/>
        </authorList>
    </citation>
    <scope>NUCLEOTIDE SEQUENCE [LARGE SCALE GENOMIC DNA]</scope>
    <source>
        <strain evidence="2">HL-49</strain>
    </source>
</reference>
<dbReference type="Proteomes" id="UP000050421">
    <property type="component" value="Unassembled WGS sequence"/>
</dbReference>
<name>A0A0N8KHI4_9BACT</name>
<organism evidence="2 3">
    <name type="scientific">Algoriphagus marincola HL-49</name>
    <dbReference type="NCBI Taxonomy" id="1305737"/>
    <lineage>
        <taxon>Bacteria</taxon>
        <taxon>Pseudomonadati</taxon>
        <taxon>Bacteroidota</taxon>
        <taxon>Cytophagia</taxon>
        <taxon>Cytophagales</taxon>
        <taxon>Cyclobacteriaceae</taxon>
        <taxon>Algoriphagus</taxon>
    </lineage>
</organism>
<evidence type="ECO:0000313" key="2">
    <source>
        <dbReference type="EMBL" id="KPQ19826.1"/>
    </source>
</evidence>
<comment type="caution">
    <text evidence="2">The sequence shown here is derived from an EMBL/GenBank/DDBJ whole genome shotgun (WGS) entry which is preliminary data.</text>
</comment>
<evidence type="ECO:0000256" key="1">
    <source>
        <dbReference type="SAM" id="SignalP"/>
    </source>
</evidence>
<dbReference type="EMBL" id="LJXT01000005">
    <property type="protein sequence ID" value="KPQ19826.1"/>
    <property type="molecule type" value="Genomic_DNA"/>
</dbReference>
<proteinExistence type="predicted"/>
<dbReference type="PATRIC" id="fig|1305737.6.peg.900"/>
<keyword evidence="1" id="KW-0732">Signal</keyword>
<feature type="signal peptide" evidence="1">
    <location>
        <begin position="1"/>
        <end position="28"/>
    </location>
</feature>